<dbReference type="Proteomes" id="UP000677305">
    <property type="component" value="Chromosome"/>
</dbReference>
<evidence type="ECO:0000313" key="1">
    <source>
        <dbReference type="EMBL" id="QUH29639.1"/>
    </source>
</evidence>
<proteinExistence type="predicted"/>
<evidence type="ECO:0000313" key="2">
    <source>
        <dbReference type="Proteomes" id="UP000677305"/>
    </source>
</evidence>
<keyword evidence="2" id="KW-1185">Reference proteome</keyword>
<gene>
    <name evidence="1" type="ORF">HYG85_12270</name>
</gene>
<protein>
    <submittedName>
        <fullName evidence="1">Uncharacterized protein</fullName>
    </submittedName>
</protein>
<dbReference type="AlphaFoldDB" id="A0A8J8MAZ1"/>
<dbReference type="KEGG" id="vgu:HYG85_12270"/>
<reference evidence="1 2" key="1">
    <citation type="submission" date="2020-07" db="EMBL/GenBank/DDBJ databases">
        <title>Vallitalea guaymasensis genome.</title>
        <authorList>
            <person name="Postec A."/>
        </authorList>
    </citation>
    <scope>NUCLEOTIDE SEQUENCE [LARGE SCALE GENOMIC DNA]</scope>
    <source>
        <strain evidence="1 2">Ra1766G1</strain>
    </source>
</reference>
<dbReference type="EMBL" id="CP058561">
    <property type="protein sequence ID" value="QUH29639.1"/>
    <property type="molecule type" value="Genomic_DNA"/>
</dbReference>
<sequence length="81" mass="9127">MHFTKDLVKGYHGNSWYGAGSISVVTDKLPLPDTPSPPYSSERTDRGFRAYWSSITNATRYTSKSARDIIRFLNSSNLLLL</sequence>
<name>A0A8J8MAZ1_9FIRM</name>
<accession>A0A8J8MAZ1</accession>
<dbReference type="RefSeq" id="WP_212693657.1">
    <property type="nucleotide sequence ID" value="NZ_CP058561.1"/>
</dbReference>
<organism evidence="1 2">
    <name type="scientific">Vallitalea guaymasensis</name>
    <dbReference type="NCBI Taxonomy" id="1185412"/>
    <lineage>
        <taxon>Bacteria</taxon>
        <taxon>Bacillati</taxon>
        <taxon>Bacillota</taxon>
        <taxon>Clostridia</taxon>
        <taxon>Lachnospirales</taxon>
        <taxon>Vallitaleaceae</taxon>
        <taxon>Vallitalea</taxon>
    </lineage>
</organism>